<sequence length="468" mass="51966">MSATPTPGGDSGQRAAADAKWIGKPVILTGEGVDKKSQRPRSAWRTAPAPKAKTAPLSPEEAMKQALDEARKAGAKSYLDTSKVPLSASRQAAPQAATLGLPPTNLGDEPPAQDTSQCLDRGGASSAQGETLNRWLWCQKLRIGVQYFKIVDGKPEYQGTSSVAYHAVAVGNGQQRVLRTYLQAQYGSVEYDDWSLWDRYFTAPGLKMFILSDCAEGYDYCVSTGSGIEHTFDEWDYHREWLHWDIYSQEEASTATDKVLFHHWHFRFGGSGGGYVGPEATTADRAFRCDSANYFSQFGVDYPKACINYEVIPHLQYNISDTRVTSVAQHIRVAQDSPDSTYPIELEPKHIPGKYSGTRDDQGLHRVADGSVTAQANEDWKNYACNRTGPYGGDQAWRGLPPYDTATQDCDEYPFQSTEEGAANFTWDFSVRAVPRGENRSAGGLLRWYYFSDRVLYGNDAFWVEIND</sequence>
<gene>
    <name evidence="3" type="ORF">AB5J58_47265</name>
</gene>
<evidence type="ECO:0000256" key="1">
    <source>
        <dbReference type="SAM" id="MobiDB-lite"/>
    </source>
</evidence>
<organism evidence="3">
    <name type="scientific">Streptomyces sp. R08</name>
    <dbReference type="NCBI Taxonomy" id="3238624"/>
    <lineage>
        <taxon>Bacteria</taxon>
        <taxon>Bacillati</taxon>
        <taxon>Actinomycetota</taxon>
        <taxon>Actinomycetes</taxon>
        <taxon>Kitasatosporales</taxon>
        <taxon>Streptomycetaceae</taxon>
        <taxon>Streptomyces</taxon>
    </lineage>
</organism>
<feature type="compositionally biased region" description="Low complexity" evidence="1">
    <location>
        <begin position="46"/>
        <end position="56"/>
    </location>
</feature>
<dbReference type="EMBL" id="CP163431">
    <property type="protein sequence ID" value="XDQ07338.1"/>
    <property type="molecule type" value="Genomic_DNA"/>
</dbReference>
<accession>A0AB39MQS4</accession>
<feature type="domain" description="Deoxyribonuclease NucA/NucB" evidence="2">
    <location>
        <begin position="373"/>
        <end position="452"/>
    </location>
</feature>
<reference evidence="3" key="1">
    <citation type="submission" date="2024-07" db="EMBL/GenBank/DDBJ databases">
        <authorList>
            <person name="Yu S.T."/>
        </authorList>
    </citation>
    <scope>NUCLEOTIDE SEQUENCE</scope>
    <source>
        <strain evidence="3">R08</strain>
    </source>
</reference>
<feature type="region of interest" description="Disordered" evidence="1">
    <location>
        <begin position="1"/>
        <end position="69"/>
    </location>
</feature>
<proteinExistence type="predicted"/>
<dbReference type="Pfam" id="PF14040">
    <property type="entry name" value="DNase_NucA_NucB"/>
    <property type="match status" value="1"/>
</dbReference>
<protein>
    <submittedName>
        <fullName evidence="3">NucA/NucB deoxyribonuclease domain-containing protein</fullName>
    </submittedName>
</protein>
<feature type="region of interest" description="Disordered" evidence="1">
    <location>
        <begin position="98"/>
        <end position="126"/>
    </location>
</feature>
<dbReference type="InterPro" id="IPR029476">
    <property type="entry name" value="DNase_NucA_NucB"/>
</dbReference>
<dbReference type="AlphaFoldDB" id="A0AB39MQS4"/>
<name>A0AB39MQS4_9ACTN</name>
<evidence type="ECO:0000259" key="2">
    <source>
        <dbReference type="Pfam" id="PF14040"/>
    </source>
</evidence>
<evidence type="ECO:0000313" key="3">
    <source>
        <dbReference type="EMBL" id="XDQ07338.1"/>
    </source>
</evidence>
<dbReference type="RefSeq" id="WP_369192125.1">
    <property type="nucleotide sequence ID" value="NZ_CP163431.1"/>
</dbReference>